<proteinExistence type="predicted"/>
<keyword evidence="6" id="KW-1185">Reference proteome</keyword>
<gene>
    <name evidence="5" type="ORF">BINO364_LOCUS7501</name>
</gene>
<dbReference type="SUPFAM" id="SSF57501">
    <property type="entry name" value="Cystine-knot cytokines"/>
    <property type="match status" value="1"/>
</dbReference>
<dbReference type="Pfam" id="PF03128">
    <property type="entry name" value="CXCXC"/>
    <property type="match status" value="1"/>
</dbReference>
<organism evidence="5 6">
    <name type="scientific">Brenthis ino</name>
    <name type="common">lesser marbled fritillary</name>
    <dbReference type="NCBI Taxonomy" id="405034"/>
    <lineage>
        <taxon>Eukaryota</taxon>
        <taxon>Metazoa</taxon>
        <taxon>Ecdysozoa</taxon>
        <taxon>Arthropoda</taxon>
        <taxon>Hexapoda</taxon>
        <taxon>Insecta</taxon>
        <taxon>Pterygota</taxon>
        <taxon>Neoptera</taxon>
        <taxon>Endopterygota</taxon>
        <taxon>Lepidoptera</taxon>
        <taxon>Glossata</taxon>
        <taxon>Ditrysia</taxon>
        <taxon>Papilionoidea</taxon>
        <taxon>Nymphalidae</taxon>
        <taxon>Heliconiinae</taxon>
        <taxon>Argynnini</taxon>
        <taxon>Brenthis</taxon>
    </lineage>
</organism>
<keyword evidence="2" id="KW-0964">Secreted</keyword>
<evidence type="ECO:0000256" key="3">
    <source>
        <dbReference type="ARBA" id="ARBA00022729"/>
    </source>
</evidence>
<evidence type="ECO:0000313" key="5">
    <source>
        <dbReference type="EMBL" id="CAH0721397.1"/>
    </source>
</evidence>
<dbReference type="Gene3D" id="2.10.90.10">
    <property type="entry name" value="Cystine-knot cytokines"/>
    <property type="match status" value="1"/>
</dbReference>
<dbReference type="GO" id="GO:0005576">
    <property type="term" value="C:extracellular region"/>
    <property type="evidence" value="ECO:0007669"/>
    <property type="project" value="UniProtKB-SubCell"/>
</dbReference>
<evidence type="ECO:0000256" key="4">
    <source>
        <dbReference type="SAM" id="SignalP"/>
    </source>
</evidence>
<dbReference type="InterPro" id="IPR004153">
    <property type="entry name" value="CXCXC_repeat"/>
</dbReference>
<reference evidence="5" key="1">
    <citation type="submission" date="2021-12" db="EMBL/GenBank/DDBJ databases">
        <authorList>
            <person name="Martin H S."/>
        </authorList>
    </citation>
    <scope>NUCLEOTIDE SEQUENCE</scope>
</reference>
<dbReference type="EMBL" id="OV170222">
    <property type="protein sequence ID" value="CAH0721397.1"/>
    <property type="molecule type" value="Genomic_DNA"/>
</dbReference>
<evidence type="ECO:0000256" key="1">
    <source>
        <dbReference type="ARBA" id="ARBA00004613"/>
    </source>
</evidence>
<evidence type="ECO:0000256" key="2">
    <source>
        <dbReference type="ARBA" id="ARBA00022525"/>
    </source>
</evidence>
<name>A0A8J9UXA7_9NEOP</name>
<dbReference type="InterPro" id="IPR029034">
    <property type="entry name" value="Cystine-knot_cytokine"/>
</dbReference>
<keyword evidence="3 4" id="KW-0732">Signal</keyword>
<comment type="subcellular location">
    <subcellularLocation>
        <location evidence="1">Secreted</location>
    </subcellularLocation>
</comment>
<sequence>MARLFFFFVFVAHVTAYRHPKFPKAEESDVITKVVCNSIFDDARNEFIEKSRCGEPKEVFEELKLNTSYLQVNPSHVWVKRCVGLCDYEAPGSQCIATKIRRQPIPVRIYNLKTSRETCSTYMIDVHESCGCCTSSPHECSPPRVFNPRKCACQCPNLEERRRCLKQRNQHMKWNRSKCICEKRKSAW</sequence>
<feature type="chain" id="PRO_5035452468" description="Platelet-derived growth factor (PDGF) family profile domain-containing protein" evidence="4">
    <location>
        <begin position="17"/>
        <end position="188"/>
    </location>
</feature>
<dbReference type="OrthoDB" id="8878063at2759"/>
<accession>A0A8J9UXA7</accession>
<evidence type="ECO:0008006" key="7">
    <source>
        <dbReference type="Google" id="ProtNLM"/>
    </source>
</evidence>
<feature type="signal peptide" evidence="4">
    <location>
        <begin position="1"/>
        <end position="16"/>
    </location>
</feature>
<evidence type="ECO:0000313" key="6">
    <source>
        <dbReference type="Proteomes" id="UP000838878"/>
    </source>
</evidence>
<feature type="non-terminal residue" evidence="5">
    <location>
        <position position="188"/>
    </location>
</feature>
<protein>
    <recommendedName>
        <fullName evidence="7">Platelet-derived growth factor (PDGF) family profile domain-containing protein</fullName>
    </recommendedName>
</protein>
<dbReference type="AlphaFoldDB" id="A0A8J9UXA7"/>
<dbReference type="Proteomes" id="UP000838878">
    <property type="component" value="Chromosome 2"/>
</dbReference>